<dbReference type="InterPro" id="IPR036388">
    <property type="entry name" value="WH-like_DNA-bd_sf"/>
</dbReference>
<dbReference type="InterPro" id="IPR011991">
    <property type="entry name" value="ArsR-like_HTH"/>
</dbReference>
<evidence type="ECO:0000259" key="4">
    <source>
        <dbReference type="PROSITE" id="PS50987"/>
    </source>
</evidence>
<dbReference type="PANTHER" id="PTHR33154">
    <property type="entry name" value="TRANSCRIPTIONAL REGULATOR, ARSR FAMILY"/>
    <property type="match status" value="1"/>
</dbReference>
<dbReference type="SUPFAM" id="SSF46785">
    <property type="entry name" value="Winged helix' DNA-binding domain"/>
    <property type="match status" value="1"/>
</dbReference>
<evidence type="ECO:0000313" key="6">
    <source>
        <dbReference type="Proteomes" id="UP000435138"/>
    </source>
</evidence>
<reference evidence="5 6" key="1">
    <citation type="submission" date="2019-11" db="EMBL/GenBank/DDBJ databases">
        <title>Genome analysis of Rhizobacterium cereale a novel genus and species isolated from maize roots in North Spain.</title>
        <authorList>
            <person name="Menendez E."/>
            <person name="Flores-Felix J.D."/>
            <person name="Ramirez-Bahena M.-H."/>
            <person name="Igual J.M."/>
            <person name="Garcia-Fraile P."/>
            <person name="Peix A."/>
            <person name="Velazquez E."/>
        </authorList>
    </citation>
    <scope>NUCLEOTIDE SEQUENCE [LARGE SCALE GENOMIC DNA]</scope>
    <source>
        <strain evidence="5 6">RZME27</strain>
    </source>
</reference>
<dbReference type="InterPro" id="IPR036390">
    <property type="entry name" value="WH_DNA-bd_sf"/>
</dbReference>
<dbReference type="GO" id="GO:0003700">
    <property type="term" value="F:DNA-binding transcription factor activity"/>
    <property type="evidence" value="ECO:0007669"/>
    <property type="project" value="InterPro"/>
</dbReference>
<dbReference type="PROSITE" id="PS50987">
    <property type="entry name" value="HTH_ARSR_2"/>
    <property type="match status" value="1"/>
</dbReference>
<comment type="caution">
    <text evidence="5">The sequence shown here is derived from an EMBL/GenBank/DDBJ whole genome shotgun (WGS) entry which is preliminary data.</text>
</comment>
<protein>
    <submittedName>
        <fullName evidence="5">Metalloregulator ArsR/SmtB family transcription factor</fullName>
    </submittedName>
</protein>
<dbReference type="CDD" id="cd00090">
    <property type="entry name" value="HTH_ARSR"/>
    <property type="match status" value="1"/>
</dbReference>
<keyword evidence="3" id="KW-0804">Transcription</keyword>
<dbReference type="NCBIfam" id="NF033788">
    <property type="entry name" value="HTH_metalloreg"/>
    <property type="match status" value="1"/>
</dbReference>
<dbReference type="InterPro" id="IPR051081">
    <property type="entry name" value="HTH_MetalResp_TranReg"/>
</dbReference>
<keyword evidence="2" id="KW-0238">DNA-binding</keyword>
<dbReference type="GO" id="GO:0003677">
    <property type="term" value="F:DNA binding"/>
    <property type="evidence" value="ECO:0007669"/>
    <property type="project" value="UniProtKB-KW"/>
</dbReference>
<accession>A0A6A8ALP3</accession>
<dbReference type="EMBL" id="WIXI01000051">
    <property type="protein sequence ID" value="MQY49641.1"/>
    <property type="molecule type" value="Genomic_DNA"/>
</dbReference>
<evidence type="ECO:0000256" key="1">
    <source>
        <dbReference type="ARBA" id="ARBA00023015"/>
    </source>
</evidence>
<dbReference type="RefSeq" id="WP_153360536.1">
    <property type="nucleotide sequence ID" value="NZ_JAYKOO010000001.1"/>
</dbReference>
<dbReference type="Pfam" id="PF01022">
    <property type="entry name" value="HTH_5"/>
    <property type="match status" value="1"/>
</dbReference>
<keyword evidence="6" id="KW-1185">Reference proteome</keyword>
<dbReference type="Proteomes" id="UP000435138">
    <property type="component" value="Unassembled WGS sequence"/>
</dbReference>
<gene>
    <name evidence="5" type="ORF">GAO09_26805</name>
</gene>
<dbReference type="SMART" id="SM00418">
    <property type="entry name" value="HTH_ARSR"/>
    <property type="match status" value="1"/>
</dbReference>
<keyword evidence="1" id="KW-0805">Transcription regulation</keyword>
<evidence type="ECO:0000256" key="3">
    <source>
        <dbReference type="ARBA" id="ARBA00023163"/>
    </source>
</evidence>
<dbReference type="AlphaFoldDB" id="A0A6A8ALP3"/>
<proteinExistence type="predicted"/>
<dbReference type="InterPro" id="IPR001845">
    <property type="entry name" value="HTH_ArsR_DNA-bd_dom"/>
</dbReference>
<name>A0A6A8ALP3_9HYPH</name>
<organism evidence="5 6">
    <name type="scientific">Endobacterium cereale</name>
    <dbReference type="NCBI Taxonomy" id="2663029"/>
    <lineage>
        <taxon>Bacteria</taxon>
        <taxon>Pseudomonadati</taxon>
        <taxon>Pseudomonadota</taxon>
        <taxon>Alphaproteobacteria</taxon>
        <taxon>Hyphomicrobiales</taxon>
        <taxon>Rhizobiaceae</taxon>
        <taxon>Endobacterium</taxon>
    </lineage>
</organism>
<dbReference type="Gene3D" id="1.10.10.10">
    <property type="entry name" value="Winged helix-like DNA-binding domain superfamily/Winged helix DNA-binding domain"/>
    <property type="match status" value="1"/>
</dbReference>
<sequence length="106" mass="12173">MHKDQLDPGDKAEILKALAHPKRVEFLEWMRNPENHFSAQHHPLEMGICAGQFEKCCALSQSTVSQHLSVLEKAGLVTIKRVGQWSFYQRNEERIAAFIEDLRSTL</sequence>
<feature type="domain" description="HTH arsR-type" evidence="4">
    <location>
        <begin position="3"/>
        <end position="106"/>
    </location>
</feature>
<dbReference type="PANTHER" id="PTHR33154:SF33">
    <property type="entry name" value="TRANSCRIPTIONAL REPRESSOR SDPR"/>
    <property type="match status" value="1"/>
</dbReference>
<evidence type="ECO:0000256" key="2">
    <source>
        <dbReference type="ARBA" id="ARBA00023125"/>
    </source>
</evidence>
<evidence type="ECO:0000313" key="5">
    <source>
        <dbReference type="EMBL" id="MQY49641.1"/>
    </source>
</evidence>